<protein>
    <submittedName>
        <fullName evidence="4">Amidohydrolase</fullName>
    </submittedName>
</protein>
<dbReference type="Gene3D" id="3.30.70.360">
    <property type="match status" value="1"/>
</dbReference>
<dbReference type="PIRSF" id="PIRSF005962">
    <property type="entry name" value="Pept_M20D_amidohydro"/>
    <property type="match status" value="1"/>
</dbReference>
<dbReference type="NCBIfam" id="TIGR01891">
    <property type="entry name" value="amidohydrolases"/>
    <property type="match status" value="1"/>
</dbReference>
<dbReference type="InterPro" id="IPR011650">
    <property type="entry name" value="Peptidase_M20_dimer"/>
</dbReference>
<dbReference type="InterPro" id="IPR036264">
    <property type="entry name" value="Bact_exopeptidase_dim_dom"/>
</dbReference>
<feature type="binding site" evidence="2">
    <location>
        <position position="172"/>
    </location>
    <ligand>
        <name>Mn(2+)</name>
        <dbReference type="ChEBI" id="CHEBI:29035"/>
        <label>2</label>
    </ligand>
</feature>
<dbReference type="GO" id="GO:0046872">
    <property type="term" value="F:metal ion binding"/>
    <property type="evidence" value="ECO:0007669"/>
    <property type="project" value="UniProtKB-KW"/>
</dbReference>
<keyword evidence="5" id="KW-1185">Reference proteome</keyword>
<keyword evidence="2" id="KW-0479">Metal-binding</keyword>
<dbReference type="OrthoDB" id="9776731at2"/>
<dbReference type="InterPro" id="IPR017439">
    <property type="entry name" value="Amidohydrolase"/>
</dbReference>
<organism evidence="4 5">
    <name type="scientific">Dysgonomonas capnocytophagoides</name>
    <dbReference type="NCBI Taxonomy" id="45254"/>
    <lineage>
        <taxon>Bacteria</taxon>
        <taxon>Pseudomonadati</taxon>
        <taxon>Bacteroidota</taxon>
        <taxon>Bacteroidia</taxon>
        <taxon>Bacteroidales</taxon>
        <taxon>Dysgonomonadaceae</taxon>
        <taxon>Dysgonomonas</taxon>
    </lineage>
</organism>
<reference evidence="4 5" key="1">
    <citation type="submission" date="2019-03" db="EMBL/GenBank/DDBJ databases">
        <title>San Antonio Military Medical Center submission to MRSN (WRAIR), pending publication.</title>
        <authorList>
            <person name="Blyth D.M."/>
            <person name="Mccarthy S.L."/>
            <person name="Schall S.E."/>
            <person name="Stam J.A."/>
            <person name="Ong A.C."/>
            <person name="Mcgann P.T."/>
        </authorList>
    </citation>
    <scope>NUCLEOTIDE SEQUENCE [LARGE SCALE GENOMIC DNA]</scope>
    <source>
        <strain evidence="4 5">MRSN571793</strain>
    </source>
</reference>
<dbReference type="RefSeq" id="WP_035331143.1">
    <property type="nucleotide sequence ID" value="NZ_JAWZLG010000100.1"/>
</dbReference>
<dbReference type="SUPFAM" id="SSF55031">
    <property type="entry name" value="Bacterial exopeptidase dimerisation domain"/>
    <property type="match status" value="1"/>
</dbReference>
<dbReference type="Pfam" id="PF01546">
    <property type="entry name" value="Peptidase_M20"/>
    <property type="match status" value="1"/>
</dbReference>
<evidence type="ECO:0000256" key="1">
    <source>
        <dbReference type="ARBA" id="ARBA00022801"/>
    </source>
</evidence>
<dbReference type="Gene3D" id="3.40.630.10">
    <property type="entry name" value="Zn peptidases"/>
    <property type="match status" value="1"/>
</dbReference>
<comment type="caution">
    <text evidence="4">The sequence shown here is derived from an EMBL/GenBank/DDBJ whole genome shotgun (WGS) entry which is preliminary data.</text>
</comment>
<feature type="domain" description="Peptidase M20 dimerisation" evidence="3">
    <location>
        <begin position="195"/>
        <end position="292"/>
    </location>
</feature>
<dbReference type="GO" id="GO:0019877">
    <property type="term" value="P:diaminopimelate biosynthetic process"/>
    <property type="evidence" value="ECO:0007669"/>
    <property type="project" value="UniProtKB-ARBA"/>
</dbReference>
<dbReference type="FunFam" id="3.30.70.360:FF:000001">
    <property type="entry name" value="N-acetyldiaminopimelate deacetylase"/>
    <property type="match status" value="1"/>
</dbReference>
<accession>A0A4Y8L3L1</accession>
<feature type="binding site" evidence="2">
    <location>
        <position position="111"/>
    </location>
    <ligand>
        <name>Mn(2+)</name>
        <dbReference type="ChEBI" id="CHEBI:29035"/>
        <label>2</label>
    </ligand>
</feature>
<keyword evidence="1 4" id="KW-0378">Hydrolase</keyword>
<dbReference type="Proteomes" id="UP000297861">
    <property type="component" value="Unassembled WGS sequence"/>
</dbReference>
<comment type="cofactor">
    <cofactor evidence="2">
        <name>Mn(2+)</name>
        <dbReference type="ChEBI" id="CHEBI:29035"/>
    </cofactor>
    <text evidence="2">The Mn(2+) ion enhances activity.</text>
</comment>
<dbReference type="Pfam" id="PF07687">
    <property type="entry name" value="M20_dimer"/>
    <property type="match status" value="1"/>
</dbReference>
<feature type="binding site" evidence="2">
    <location>
        <position position="145"/>
    </location>
    <ligand>
        <name>Mn(2+)</name>
        <dbReference type="ChEBI" id="CHEBI:29035"/>
        <label>2</label>
    </ligand>
</feature>
<sequence>MEQSELTNAIKAKVKLYHKDTVTQYQHLHQHPELSFEEKSTSEYIEKRLNGWGIEYRSHIGGFGILACIKGQNPTSRTIALRADMDALPITEQNPVSFKSENEGVMHACGHDTHTASLLSAVRIINDLKDSFEGTILFIFQPGEEKHPGGASLMLKDGIFDTYKPDIIIGQHAYVDYPVGTVGFEAGVIMASADEVHIKIKGKGGHGAIPHEANDTVLAASQLIVSMQQIVSRRSNPFKPCVLTFGKFIADGATNIIPNEVTLAGSLRCMDEEERNKLKPIIKEIAISTAKAYGCQCDIEVYDGYPCTYNNEQVTATAKSFAIEYLGEDKVLGLPKRMTSEDFGFFSQEYPCTFYRYGIMGMQHCTGLHTPTFLIDEEALRTSVGTITYLALRYCNP</sequence>
<evidence type="ECO:0000313" key="4">
    <source>
        <dbReference type="EMBL" id="TFD97163.1"/>
    </source>
</evidence>
<gene>
    <name evidence="4" type="ORF">E2605_05705</name>
</gene>
<feature type="binding site" evidence="2">
    <location>
        <position position="109"/>
    </location>
    <ligand>
        <name>Mn(2+)</name>
        <dbReference type="ChEBI" id="CHEBI:29035"/>
        <label>2</label>
    </ligand>
</feature>
<proteinExistence type="predicted"/>
<dbReference type="AlphaFoldDB" id="A0A4Y8L3L1"/>
<dbReference type="PANTHER" id="PTHR11014">
    <property type="entry name" value="PEPTIDASE M20 FAMILY MEMBER"/>
    <property type="match status" value="1"/>
</dbReference>
<evidence type="ECO:0000259" key="3">
    <source>
        <dbReference type="Pfam" id="PF07687"/>
    </source>
</evidence>
<dbReference type="PANTHER" id="PTHR11014:SF63">
    <property type="entry name" value="METALLOPEPTIDASE, PUTATIVE (AFU_ORTHOLOGUE AFUA_6G09600)-RELATED"/>
    <property type="match status" value="1"/>
</dbReference>
<dbReference type="EMBL" id="SOML01000003">
    <property type="protein sequence ID" value="TFD97163.1"/>
    <property type="molecule type" value="Genomic_DNA"/>
</dbReference>
<keyword evidence="2" id="KW-0464">Manganese</keyword>
<dbReference type="GO" id="GO:0050118">
    <property type="term" value="F:N-acetyldiaminopimelate deacetylase activity"/>
    <property type="evidence" value="ECO:0007669"/>
    <property type="project" value="UniProtKB-ARBA"/>
</dbReference>
<name>A0A4Y8L3L1_9BACT</name>
<evidence type="ECO:0000256" key="2">
    <source>
        <dbReference type="PIRSR" id="PIRSR005962-1"/>
    </source>
</evidence>
<dbReference type="SUPFAM" id="SSF53187">
    <property type="entry name" value="Zn-dependent exopeptidases"/>
    <property type="match status" value="1"/>
</dbReference>
<dbReference type="CDD" id="cd03886">
    <property type="entry name" value="M20_Acy1"/>
    <property type="match status" value="1"/>
</dbReference>
<evidence type="ECO:0000313" key="5">
    <source>
        <dbReference type="Proteomes" id="UP000297861"/>
    </source>
</evidence>
<feature type="binding site" evidence="2">
    <location>
        <position position="369"/>
    </location>
    <ligand>
        <name>Mn(2+)</name>
        <dbReference type="ChEBI" id="CHEBI:29035"/>
        <label>2</label>
    </ligand>
</feature>
<dbReference type="STRING" id="1121485.GCA_000426485_01273"/>
<dbReference type="InterPro" id="IPR002933">
    <property type="entry name" value="Peptidase_M20"/>
</dbReference>